<keyword evidence="3" id="KW-0255">Endonuclease</keyword>
<dbReference type="KEGG" id="ati:AL072_31600"/>
<dbReference type="SUPFAM" id="SSF53098">
    <property type="entry name" value="Ribonuclease H-like"/>
    <property type="match status" value="1"/>
</dbReference>
<dbReference type="NCBIfam" id="NF033540">
    <property type="entry name" value="transpos_IS701"/>
    <property type="match status" value="1"/>
</dbReference>
<proteinExistence type="predicted"/>
<dbReference type="InterPro" id="IPR038721">
    <property type="entry name" value="IS701-like_DDE_dom"/>
</dbReference>
<gene>
    <name evidence="3" type="ORF">AL072_31600</name>
</gene>
<dbReference type="InterPro" id="IPR039365">
    <property type="entry name" value="IS701-like"/>
</dbReference>
<organism evidence="3 4">
    <name type="scientific">Azospirillum thiophilum</name>
    <dbReference type="NCBI Taxonomy" id="528244"/>
    <lineage>
        <taxon>Bacteria</taxon>
        <taxon>Pseudomonadati</taxon>
        <taxon>Pseudomonadota</taxon>
        <taxon>Alphaproteobacteria</taxon>
        <taxon>Rhodospirillales</taxon>
        <taxon>Azospirillaceae</taxon>
        <taxon>Azospirillum</taxon>
    </lineage>
</organism>
<dbReference type="GO" id="GO:0004519">
    <property type="term" value="F:endonuclease activity"/>
    <property type="evidence" value="ECO:0007669"/>
    <property type="project" value="UniProtKB-KW"/>
</dbReference>
<reference evidence="4" key="1">
    <citation type="submission" date="2015-08" db="EMBL/GenBank/DDBJ databases">
        <title>Complete Genome Sequence of Azospirillum thiophilum BV-S.</title>
        <authorList>
            <person name="Fomenkov A."/>
            <person name="Vincze T."/>
            <person name="Grabovich M."/>
            <person name="Dubinina G."/>
            <person name="Orlova M."/>
            <person name="Belousova E."/>
            <person name="Roberts R.J."/>
        </authorList>
    </citation>
    <scope>NUCLEOTIDE SEQUENCE [LARGE SCALE GENOMIC DNA]</scope>
    <source>
        <strain evidence="4">BV-S</strain>
    </source>
</reference>
<keyword evidence="3" id="KW-0378">Hydrolase</keyword>
<evidence type="ECO:0000313" key="3">
    <source>
        <dbReference type="EMBL" id="ALG75513.1"/>
    </source>
</evidence>
<reference evidence="3 4" key="2">
    <citation type="journal article" date="2016" name="Genome Announc.">
        <title>Complete Genome Sequence of a Strain of Azospirillum thiophilum Isolated from a Sulfide Spring.</title>
        <authorList>
            <person name="Fomenkov A."/>
            <person name="Vincze T."/>
            <person name="Grabovich M."/>
            <person name="Anton B.P."/>
            <person name="Dubinina G."/>
            <person name="Orlova M."/>
            <person name="Belousova E."/>
            <person name="Roberts R.J."/>
        </authorList>
    </citation>
    <scope>NUCLEOTIDE SEQUENCE [LARGE SCALE GENOMIC DNA]</scope>
    <source>
        <strain evidence="3 4">BV-S</strain>
    </source>
</reference>
<evidence type="ECO:0000256" key="1">
    <source>
        <dbReference type="SAM" id="MobiDB-lite"/>
    </source>
</evidence>
<evidence type="ECO:0000313" key="4">
    <source>
        <dbReference type="Proteomes" id="UP000069935"/>
    </source>
</evidence>
<feature type="region of interest" description="Disordered" evidence="1">
    <location>
        <begin position="407"/>
        <end position="435"/>
    </location>
</feature>
<keyword evidence="4" id="KW-1185">Reference proteome</keyword>
<evidence type="ECO:0000259" key="2">
    <source>
        <dbReference type="Pfam" id="PF13546"/>
    </source>
</evidence>
<dbReference type="Proteomes" id="UP000069935">
    <property type="component" value="Chromosome 7"/>
</dbReference>
<name>A0AAC8W5K2_9PROT</name>
<protein>
    <submittedName>
        <fullName evidence="3">DDE endonuclease</fullName>
    </submittedName>
</protein>
<dbReference type="PANTHER" id="PTHR33627:SF1">
    <property type="entry name" value="TRANSPOSASE"/>
    <property type="match status" value="1"/>
</dbReference>
<feature type="domain" description="Transposase IS701-like DDE" evidence="2">
    <location>
        <begin position="21"/>
        <end position="294"/>
    </location>
</feature>
<dbReference type="Pfam" id="PF13546">
    <property type="entry name" value="DDE_5"/>
    <property type="match status" value="1"/>
</dbReference>
<dbReference type="EMBL" id="CP012407">
    <property type="protein sequence ID" value="ALG75513.1"/>
    <property type="molecule type" value="Genomic_DNA"/>
</dbReference>
<dbReference type="RefSeq" id="WP_045585413.1">
    <property type="nucleotide sequence ID" value="NZ_CP012407.1"/>
</dbReference>
<sequence>MDLGGSENTSESRFTAYVERLAAALGHADRAAPFRAYCTGLMLPGERKSVEPMAARVEPGRVGAAHQSLHHFVAKAAWDDSAVLEAVRDLVLPALLECGPLRFWIIDDTGLPKKGRHSVGVARQYCGQLGKQDNCQVAVSLSLATDHASLPVALRLYLPETWADDAVRRAKTGIPDDVAFQTKPAIALEQIRAAMAVGLPPGVVLMDAGYGTDTDLRAGISALGLAYVAGIQSSTSLWPPGVTPLPPKPWSGRGRPPKGLRRAPGHEPVSAKILAKGLVPTAWRTVTWREGTNAPLTSRFAAIRVHPAHRDNERAELRPAEWLLIEWPADEDEPSKYWLSTLAETASLDDLVGTAKGRWRIERDYLELKQELGLGHYEGRGWRGFHHHATLCIAAYGFLVRERAAIPPSAPPRPGRRKAPALPEGYRPRGSPVAP</sequence>
<dbReference type="AlphaFoldDB" id="A0AAC8W5K2"/>
<dbReference type="InterPro" id="IPR012337">
    <property type="entry name" value="RNaseH-like_sf"/>
</dbReference>
<feature type="region of interest" description="Disordered" evidence="1">
    <location>
        <begin position="240"/>
        <end position="266"/>
    </location>
</feature>
<keyword evidence="3" id="KW-0540">Nuclease</keyword>
<accession>A0AAC8W5K2</accession>
<dbReference type="PANTHER" id="PTHR33627">
    <property type="entry name" value="TRANSPOSASE"/>
    <property type="match status" value="1"/>
</dbReference>